<accession>A0A4R5B2U4</accession>
<keyword evidence="3" id="KW-1185">Reference proteome</keyword>
<gene>
    <name evidence="2" type="ORF">E1298_28010</name>
</gene>
<organism evidence="2 3">
    <name type="scientific">Actinomadura rubrisoli</name>
    <dbReference type="NCBI Taxonomy" id="2530368"/>
    <lineage>
        <taxon>Bacteria</taxon>
        <taxon>Bacillati</taxon>
        <taxon>Actinomycetota</taxon>
        <taxon>Actinomycetes</taxon>
        <taxon>Streptosporangiales</taxon>
        <taxon>Thermomonosporaceae</taxon>
        <taxon>Actinomadura</taxon>
    </lineage>
</organism>
<name>A0A4R5B2U4_9ACTN</name>
<dbReference type="Proteomes" id="UP000294513">
    <property type="component" value="Unassembled WGS sequence"/>
</dbReference>
<comment type="caution">
    <text evidence="2">The sequence shown here is derived from an EMBL/GenBank/DDBJ whole genome shotgun (WGS) entry which is preliminary data.</text>
</comment>
<proteinExistence type="predicted"/>
<evidence type="ECO:0000313" key="2">
    <source>
        <dbReference type="EMBL" id="TDD79313.1"/>
    </source>
</evidence>
<feature type="region of interest" description="Disordered" evidence="1">
    <location>
        <begin position="81"/>
        <end position="103"/>
    </location>
</feature>
<protein>
    <submittedName>
        <fullName evidence="2">Uncharacterized protein</fullName>
    </submittedName>
</protein>
<sequence length="103" mass="10808">MSRDTHPGVQCPHCQSHLALVPVPATAATTAAPGPAPPVVLLKEEWTPPPVAEVLAVYAGRVKDTATAMRGAARVRESLNRARAVTAQRRAAQKAARQTPKSA</sequence>
<dbReference type="OrthoDB" id="3482060at2"/>
<reference evidence="2 3" key="1">
    <citation type="submission" date="2019-03" db="EMBL/GenBank/DDBJ databases">
        <title>Draft genome sequences of novel Actinobacteria.</title>
        <authorList>
            <person name="Sahin N."/>
            <person name="Ay H."/>
            <person name="Saygin H."/>
        </authorList>
    </citation>
    <scope>NUCLEOTIDE SEQUENCE [LARGE SCALE GENOMIC DNA]</scope>
    <source>
        <strain evidence="2 3">H3C3</strain>
    </source>
</reference>
<dbReference type="EMBL" id="SMKU01000178">
    <property type="protein sequence ID" value="TDD79313.1"/>
    <property type="molecule type" value="Genomic_DNA"/>
</dbReference>
<evidence type="ECO:0000256" key="1">
    <source>
        <dbReference type="SAM" id="MobiDB-lite"/>
    </source>
</evidence>
<dbReference type="RefSeq" id="WP_131898437.1">
    <property type="nucleotide sequence ID" value="NZ_SMKU01000178.1"/>
</dbReference>
<evidence type="ECO:0000313" key="3">
    <source>
        <dbReference type="Proteomes" id="UP000294513"/>
    </source>
</evidence>
<dbReference type="AlphaFoldDB" id="A0A4R5B2U4"/>